<evidence type="ECO:0000313" key="2">
    <source>
        <dbReference type="EMBL" id="KAJ7301452.1"/>
    </source>
</evidence>
<protein>
    <submittedName>
        <fullName evidence="2">Uncharacterized protein</fullName>
    </submittedName>
</protein>
<sequence>MIAMKEETSLDREPEEEGILSSFQATHVLQPVSLVEGSGWRSWKEGPGRERGDWEAQWQDYLRTLQPPGPGGEPSGMEETSVAPWEDARAFLASFEQVAQAFRWPRGEWAARLVPALSGAAEEAFQGLDATHRGDYGKGPATDDLLGALEAAEHLLEGDQNGAIEMGGGIKCPSQTSSLLPLQGQGTDQTRADEGQSNLKETGPSLQVVQQSGTEPGRETMVRQVLQEREEEKNEDPLGIGMGSQIKMETSQGEGNRMEDPTRATPRIIRKNGQKTLEEGSRSREKLGDQPLETEEAPPTGLTGGLSASVHQSSSVRTSDKRPLVSRYGRKYHYLHELDIADSTEDHVESQTSEENLPQRSSCDKKDRKLTGERKLESSENSLEGKQRNHLEEKSHNSPEHGNRLSCAKSLERNQGIQSEEILHG</sequence>
<feature type="compositionally biased region" description="Polar residues" evidence="1">
    <location>
        <begin position="350"/>
        <end position="361"/>
    </location>
</feature>
<reference evidence="2" key="1">
    <citation type="journal article" date="2023" name="DNA Res.">
        <title>Chromosome-level genome assembly of Phrynocephalus forsythii using third-generation DNA sequencing and Hi-C analysis.</title>
        <authorList>
            <person name="Qi Y."/>
            <person name="Zhao W."/>
            <person name="Zhao Y."/>
            <person name="Niu C."/>
            <person name="Cao S."/>
            <person name="Zhang Y."/>
        </authorList>
    </citation>
    <scope>NUCLEOTIDE SEQUENCE</scope>
    <source>
        <tissue evidence="2">Muscle</tissue>
    </source>
</reference>
<feature type="compositionally biased region" description="Basic and acidic residues" evidence="1">
    <location>
        <begin position="216"/>
        <end position="236"/>
    </location>
</feature>
<accession>A0A9Q1APS9</accession>
<dbReference type="OrthoDB" id="9041220at2759"/>
<feature type="compositionally biased region" description="Polar residues" evidence="1">
    <location>
        <begin position="173"/>
        <end position="214"/>
    </location>
</feature>
<feature type="compositionally biased region" description="Basic and acidic residues" evidence="1">
    <location>
        <begin position="362"/>
        <end position="403"/>
    </location>
</feature>
<dbReference type="EMBL" id="JAPFRF010000240">
    <property type="protein sequence ID" value="KAJ7301452.1"/>
    <property type="molecule type" value="Genomic_DNA"/>
</dbReference>
<feature type="region of interest" description="Disordered" evidence="1">
    <location>
        <begin position="343"/>
        <end position="425"/>
    </location>
</feature>
<evidence type="ECO:0000313" key="3">
    <source>
        <dbReference type="Proteomes" id="UP001142489"/>
    </source>
</evidence>
<evidence type="ECO:0000256" key="1">
    <source>
        <dbReference type="SAM" id="MobiDB-lite"/>
    </source>
</evidence>
<keyword evidence="3" id="KW-1185">Reference proteome</keyword>
<feature type="non-terminal residue" evidence="2">
    <location>
        <position position="1"/>
    </location>
</feature>
<proteinExistence type="predicted"/>
<feature type="compositionally biased region" description="Basic and acidic residues" evidence="1">
    <location>
        <begin position="276"/>
        <end position="288"/>
    </location>
</feature>
<feature type="region of interest" description="Disordered" evidence="1">
    <location>
        <begin position="170"/>
        <end position="323"/>
    </location>
</feature>
<organism evidence="2 3">
    <name type="scientific">Phrynocephalus forsythii</name>
    <dbReference type="NCBI Taxonomy" id="171643"/>
    <lineage>
        <taxon>Eukaryota</taxon>
        <taxon>Metazoa</taxon>
        <taxon>Chordata</taxon>
        <taxon>Craniata</taxon>
        <taxon>Vertebrata</taxon>
        <taxon>Euteleostomi</taxon>
        <taxon>Lepidosauria</taxon>
        <taxon>Squamata</taxon>
        <taxon>Bifurcata</taxon>
        <taxon>Unidentata</taxon>
        <taxon>Episquamata</taxon>
        <taxon>Toxicofera</taxon>
        <taxon>Iguania</taxon>
        <taxon>Acrodonta</taxon>
        <taxon>Agamidae</taxon>
        <taxon>Agaminae</taxon>
        <taxon>Phrynocephalus</taxon>
    </lineage>
</organism>
<gene>
    <name evidence="2" type="ORF">JRQ81_000055</name>
</gene>
<dbReference type="Proteomes" id="UP001142489">
    <property type="component" value="Unassembled WGS sequence"/>
</dbReference>
<comment type="caution">
    <text evidence="2">The sequence shown here is derived from an EMBL/GenBank/DDBJ whole genome shotgun (WGS) entry which is preliminary data.</text>
</comment>
<name>A0A9Q1APS9_9SAUR</name>
<dbReference type="AlphaFoldDB" id="A0A9Q1APS9"/>
<feature type="region of interest" description="Disordered" evidence="1">
    <location>
        <begin position="1"/>
        <end position="22"/>
    </location>
</feature>
<feature type="compositionally biased region" description="Basic and acidic residues" evidence="1">
    <location>
        <begin position="1"/>
        <end position="12"/>
    </location>
</feature>